<dbReference type="InterPro" id="IPR042099">
    <property type="entry name" value="ANL_N_sf"/>
</dbReference>
<keyword evidence="2" id="KW-1185">Reference proteome</keyword>
<dbReference type="AlphaFoldDB" id="A0A2G8T9M7"/>
<organism evidence="1 2">
    <name type="scientific">Massilia eurypsychrophila</name>
    <dbReference type="NCBI Taxonomy" id="1485217"/>
    <lineage>
        <taxon>Bacteria</taxon>
        <taxon>Pseudomonadati</taxon>
        <taxon>Pseudomonadota</taxon>
        <taxon>Betaproteobacteria</taxon>
        <taxon>Burkholderiales</taxon>
        <taxon>Oxalobacteraceae</taxon>
        <taxon>Telluria group</taxon>
        <taxon>Massilia</taxon>
    </lineage>
</organism>
<sequence length="437" mass="49314">MFDARYKEWLQKGYYDYRAYVPSRLLYHADYFHIRHLLEGSADTIAAEAARRLRHVLRTAVAWVPFYQRSVRLSARELAHEPPRQLLDSFPYVEKAQVMECQRDFLDQRLDPGRLNYATSEGSSGRGIGVWRTKRLADIEKAFYNHEWGKFGFSFDKARYLRMGSDARRLPHEPCAAISGNRLLLSPSHILPRHKAAIVAALNAFRPQFVHAYPSAAASLAELIAPGELDFAVDAVLLASEPATPQQLASIGRLFRCPVSISYGLTERSNLAFATSVAGKCRPFRFEPLYGVTENRWNNGRPEIVGTSCWNDVMPLIRYCTDDFGAVDADGACRAIHGRAQEFLLDRSGNRIPGLLLIVNGGAWDFVRLYQVRQTRPGAITIFVVPKHGALNAAQRKFLLDYQLKRWGGCFDIDLDEVADIPLSASGKRQLVVNELR</sequence>
<dbReference type="EMBL" id="PDOC01000022">
    <property type="protein sequence ID" value="PIL42683.1"/>
    <property type="molecule type" value="Genomic_DNA"/>
</dbReference>
<proteinExistence type="predicted"/>
<dbReference type="Proteomes" id="UP000230390">
    <property type="component" value="Unassembled WGS sequence"/>
</dbReference>
<gene>
    <name evidence="1" type="ORF">CR105_22810</name>
</gene>
<dbReference type="OrthoDB" id="5298740at2"/>
<comment type="caution">
    <text evidence="1">The sequence shown here is derived from an EMBL/GenBank/DDBJ whole genome shotgun (WGS) entry which is preliminary data.</text>
</comment>
<dbReference type="Gene3D" id="3.40.50.12780">
    <property type="entry name" value="N-terminal domain of ligase-like"/>
    <property type="match status" value="1"/>
</dbReference>
<dbReference type="PANTHER" id="PTHR36932">
    <property type="entry name" value="CAPSULAR POLYSACCHARIDE BIOSYNTHESIS PROTEIN"/>
    <property type="match status" value="1"/>
</dbReference>
<dbReference type="InterPro" id="IPR053158">
    <property type="entry name" value="CapK_Type1_Caps_Biosynth"/>
</dbReference>
<protein>
    <submittedName>
        <fullName evidence="1">Uncharacterized protein</fullName>
    </submittedName>
</protein>
<dbReference type="PANTHER" id="PTHR36932:SF1">
    <property type="entry name" value="CAPSULAR POLYSACCHARIDE BIOSYNTHESIS PROTEIN"/>
    <property type="match status" value="1"/>
</dbReference>
<dbReference type="RefSeq" id="WP_099792530.1">
    <property type="nucleotide sequence ID" value="NZ_JBHLYV010000030.1"/>
</dbReference>
<evidence type="ECO:0000313" key="1">
    <source>
        <dbReference type="EMBL" id="PIL42683.1"/>
    </source>
</evidence>
<accession>A0A2G8T9M7</accession>
<dbReference type="SUPFAM" id="SSF56801">
    <property type="entry name" value="Acetyl-CoA synthetase-like"/>
    <property type="match status" value="1"/>
</dbReference>
<evidence type="ECO:0000313" key="2">
    <source>
        <dbReference type="Proteomes" id="UP000230390"/>
    </source>
</evidence>
<name>A0A2G8T9M7_9BURK</name>
<reference evidence="1 2" key="1">
    <citation type="submission" date="2017-10" db="EMBL/GenBank/DDBJ databases">
        <title>Massilia psychrophilum sp. nov., a novel purple-pigmented bacterium isolated from Tianshan glacier, Xinjiang Municipality, China.</title>
        <authorList>
            <person name="Wang H."/>
        </authorList>
    </citation>
    <scope>NUCLEOTIDE SEQUENCE [LARGE SCALE GENOMIC DNA]</scope>
    <source>
        <strain evidence="1 2">JCM 30074</strain>
    </source>
</reference>